<sequence length="277" mass="30566">MDSDMKRSSLTEPLSMEDLLQVAGYRHGMWASSPQRSCTLTRPRAVPIPYHLTQARTLDILLLCTDTKNPINMHWAHKDPEEGIMLDNKQDTPSARYASMILKPTSHHLPFPLSVRYMATMSSPSRPQSLRSSAAISALLENFDNAVSTTIAILIAVTGVPLVYTCDRILANIRILNSLDLEIDEQSMAGETRPARKSDVPCPPRALRNVYHLRWVLSFCSRRELTSATSLAVAAIPKGLPLVTTVTLALGILRMARRKAIVKKLPSVESLGSVSVV</sequence>
<evidence type="ECO:0000313" key="3">
    <source>
        <dbReference type="Proteomes" id="UP000383932"/>
    </source>
</evidence>
<evidence type="ECO:0000313" key="2">
    <source>
        <dbReference type="EMBL" id="KAB5587689.1"/>
    </source>
</evidence>
<dbReference type="InterPro" id="IPR023298">
    <property type="entry name" value="ATPase_P-typ_TM_dom_sf"/>
</dbReference>
<dbReference type="Gene3D" id="1.20.1110.10">
    <property type="entry name" value="Calcium-transporting ATPase, transmembrane domain"/>
    <property type="match status" value="1"/>
</dbReference>
<gene>
    <name evidence="2" type="ORF">CTheo_8870</name>
</gene>
<protein>
    <submittedName>
        <fullName evidence="2">Calcium-transporting P-type ATPase, PMR1-type protein</fullName>
    </submittedName>
</protein>
<dbReference type="EMBL" id="SSOP01000861">
    <property type="protein sequence ID" value="KAB5587689.1"/>
    <property type="molecule type" value="Genomic_DNA"/>
</dbReference>
<organism evidence="2 3">
    <name type="scientific">Ceratobasidium theobromae</name>
    <dbReference type="NCBI Taxonomy" id="1582974"/>
    <lineage>
        <taxon>Eukaryota</taxon>
        <taxon>Fungi</taxon>
        <taxon>Dikarya</taxon>
        <taxon>Basidiomycota</taxon>
        <taxon>Agaricomycotina</taxon>
        <taxon>Agaricomycetes</taxon>
        <taxon>Cantharellales</taxon>
        <taxon>Ceratobasidiaceae</taxon>
        <taxon>Ceratobasidium</taxon>
    </lineage>
</organism>
<feature type="transmembrane region" description="Helical" evidence="1">
    <location>
        <begin position="231"/>
        <end position="253"/>
    </location>
</feature>
<dbReference type="OrthoDB" id="3352408at2759"/>
<reference evidence="2 3" key="1">
    <citation type="journal article" date="2019" name="Fungal Biol. Biotechnol.">
        <title>Draft genome sequence of fastidious pathogen Ceratobasidium theobromae, which causes vascular-streak dieback in Theobroma cacao.</title>
        <authorList>
            <person name="Ali S.S."/>
            <person name="Asman A."/>
            <person name="Shao J."/>
            <person name="Firmansyah A.P."/>
            <person name="Susilo A.W."/>
            <person name="Rosmana A."/>
            <person name="McMahon P."/>
            <person name="Junaid M."/>
            <person name="Guest D."/>
            <person name="Kheng T.Y."/>
            <person name="Meinhardt L.W."/>
            <person name="Bailey B.A."/>
        </authorList>
    </citation>
    <scope>NUCLEOTIDE SEQUENCE [LARGE SCALE GENOMIC DNA]</scope>
    <source>
        <strain evidence="2 3">CT2</strain>
    </source>
</reference>
<name>A0A5N5Q7N1_9AGAM</name>
<keyword evidence="3" id="KW-1185">Reference proteome</keyword>
<dbReference type="Proteomes" id="UP000383932">
    <property type="component" value="Unassembled WGS sequence"/>
</dbReference>
<evidence type="ECO:0000256" key="1">
    <source>
        <dbReference type="SAM" id="Phobius"/>
    </source>
</evidence>
<comment type="caution">
    <text evidence="2">The sequence shown here is derived from an EMBL/GenBank/DDBJ whole genome shotgun (WGS) entry which is preliminary data.</text>
</comment>
<accession>A0A5N5Q7N1</accession>
<keyword evidence="1" id="KW-0812">Transmembrane</keyword>
<dbReference type="AlphaFoldDB" id="A0A5N5Q7N1"/>
<keyword evidence="1" id="KW-0472">Membrane</keyword>
<dbReference type="SUPFAM" id="SSF81665">
    <property type="entry name" value="Calcium ATPase, transmembrane domain M"/>
    <property type="match status" value="1"/>
</dbReference>
<proteinExistence type="predicted"/>
<keyword evidence="1" id="KW-1133">Transmembrane helix</keyword>
<dbReference type="PANTHER" id="PTHR42861">
    <property type="entry name" value="CALCIUM-TRANSPORTING ATPASE"/>
    <property type="match status" value="1"/>
</dbReference>